<dbReference type="CDD" id="cd17365">
    <property type="entry name" value="MFS_PcaK_like"/>
    <property type="match status" value="1"/>
</dbReference>
<evidence type="ECO:0000256" key="3">
    <source>
        <dbReference type="ARBA" id="ARBA00022989"/>
    </source>
</evidence>
<dbReference type="GO" id="GO:0046943">
    <property type="term" value="F:carboxylic acid transmembrane transporter activity"/>
    <property type="evidence" value="ECO:0007669"/>
    <property type="project" value="TreeGrafter"/>
</dbReference>
<accession>A0A1H1JUP5</accession>
<organism evidence="7 8">
    <name type="scientific">Paraburkholderia tuberum</name>
    <dbReference type="NCBI Taxonomy" id="157910"/>
    <lineage>
        <taxon>Bacteria</taxon>
        <taxon>Pseudomonadati</taxon>
        <taxon>Pseudomonadota</taxon>
        <taxon>Betaproteobacteria</taxon>
        <taxon>Burkholderiales</taxon>
        <taxon>Burkholderiaceae</taxon>
        <taxon>Paraburkholderia</taxon>
    </lineage>
</organism>
<dbReference type="AlphaFoldDB" id="A0A1H1JUP5"/>
<dbReference type="PROSITE" id="PS50850">
    <property type="entry name" value="MFS"/>
    <property type="match status" value="1"/>
</dbReference>
<evidence type="ECO:0000313" key="7">
    <source>
        <dbReference type="EMBL" id="SDR53743.1"/>
    </source>
</evidence>
<dbReference type="InterPro" id="IPR005829">
    <property type="entry name" value="Sugar_transporter_CS"/>
</dbReference>
<keyword evidence="2 5" id="KW-0812">Transmembrane</keyword>
<evidence type="ECO:0000256" key="1">
    <source>
        <dbReference type="ARBA" id="ARBA00004141"/>
    </source>
</evidence>
<feature type="transmembrane region" description="Helical" evidence="5">
    <location>
        <begin position="173"/>
        <end position="193"/>
    </location>
</feature>
<dbReference type="Proteomes" id="UP000199365">
    <property type="component" value="Unassembled WGS sequence"/>
</dbReference>
<dbReference type="InterPro" id="IPR011701">
    <property type="entry name" value="MFS"/>
</dbReference>
<dbReference type="PROSITE" id="PS00216">
    <property type="entry name" value="SUGAR_TRANSPORT_1"/>
    <property type="match status" value="1"/>
</dbReference>
<sequence>MSSVANRSSAVGSSTALTLALCFLVAVLEGIDLQSTGVAAPRMAHEFGLSVSQLGLAFSAGMLGLLPGAMIGGRLADRIGRKRVLMISMAIFGIFSIATAQVWSFESLLIARVLTGIGLGGAMPNLIALSSEAVDARHRNTAVSVMYCGMPLGGALAALIAVLSAGATAWRHIFYVGGVGPLIIIPLLMALLPESREFATESREFTTADKPLLSTREVLFGEGRAAATIGIWISFFCTLIVLYFLLNWLPSLTVGRGMSRSQAGIAQICFNVGSVIGVLGIGLLMDRFRQGLSVTAIYACIVGALVALSQVASIETLSVAVLFAGMGVVGAQSMLYSLSAASYPTSVRGTGVGAAVAVGRVGSIVGPVAAGQLLAMGKSSALVIGASVPVTIIAAITALLVIRSNAAKR</sequence>
<dbReference type="InterPro" id="IPR020846">
    <property type="entry name" value="MFS_dom"/>
</dbReference>
<feature type="transmembrane region" description="Helical" evidence="5">
    <location>
        <begin position="54"/>
        <end position="72"/>
    </location>
</feature>
<dbReference type="EMBL" id="FNKX01000002">
    <property type="protein sequence ID" value="SDR53743.1"/>
    <property type="molecule type" value="Genomic_DNA"/>
</dbReference>
<evidence type="ECO:0000256" key="4">
    <source>
        <dbReference type="ARBA" id="ARBA00023136"/>
    </source>
</evidence>
<keyword evidence="4 5" id="KW-0472">Membrane</keyword>
<dbReference type="PANTHER" id="PTHR23508">
    <property type="entry name" value="CARBOXYLIC ACID TRANSPORTER PROTEIN HOMOLOG"/>
    <property type="match status" value="1"/>
</dbReference>
<proteinExistence type="predicted"/>
<evidence type="ECO:0000256" key="2">
    <source>
        <dbReference type="ARBA" id="ARBA00022692"/>
    </source>
</evidence>
<dbReference type="Gene3D" id="1.20.1250.20">
    <property type="entry name" value="MFS general substrate transporter like domains"/>
    <property type="match status" value="2"/>
</dbReference>
<feature type="transmembrane region" description="Helical" evidence="5">
    <location>
        <begin position="292"/>
        <end position="311"/>
    </location>
</feature>
<feature type="transmembrane region" description="Helical" evidence="5">
    <location>
        <begin position="381"/>
        <end position="402"/>
    </location>
</feature>
<comment type="subcellular location">
    <subcellularLocation>
        <location evidence="1">Membrane</location>
        <topology evidence="1">Multi-pass membrane protein</topology>
    </subcellularLocation>
</comment>
<feature type="transmembrane region" description="Helical" evidence="5">
    <location>
        <begin position="350"/>
        <end position="375"/>
    </location>
</feature>
<evidence type="ECO:0000256" key="5">
    <source>
        <dbReference type="SAM" id="Phobius"/>
    </source>
</evidence>
<dbReference type="PROSITE" id="PS00217">
    <property type="entry name" value="SUGAR_TRANSPORT_2"/>
    <property type="match status" value="1"/>
</dbReference>
<dbReference type="GO" id="GO:0005886">
    <property type="term" value="C:plasma membrane"/>
    <property type="evidence" value="ECO:0007669"/>
    <property type="project" value="TreeGrafter"/>
</dbReference>
<dbReference type="RefSeq" id="WP_090810395.1">
    <property type="nucleotide sequence ID" value="NZ_FNKX01000002.1"/>
</dbReference>
<reference evidence="8" key="1">
    <citation type="submission" date="2016-10" db="EMBL/GenBank/DDBJ databases">
        <authorList>
            <person name="Varghese N."/>
            <person name="Submissions S."/>
        </authorList>
    </citation>
    <scope>NUCLEOTIDE SEQUENCE [LARGE SCALE GENOMIC DNA]</scope>
    <source>
        <strain evidence="8">DUS833</strain>
    </source>
</reference>
<protein>
    <submittedName>
        <fullName evidence="7">MFS transporter, AAHS family, 3-hydroxyphenylpropionic acid transporter</fullName>
    </submittedName>
</protein>
<keyword evidence="8" id="KW-1185">Reference proteome</keyword>
<dbReference type="InterPro" id="IPR036259">
    <property type="entry name" value="MFS_trans_sf"/>
</dbReference>
<dbReference type="PANTHER" id="PTHR23508:SF10">
    <property type="entry name" value="CARBOXYLIC ACID TRANSPORTER PROTEIN HOMOLOG"/>
    <property type="match status" value="1"/>
</dbReference>
<dbReference type="STRING" id="157910.SAMN05445850_5758"/>
<keyword evidence="3 5" id="KW-1133">Transmembrane helix</keyword>
<dbReference type="Pfam" id="PF07690">
    <property type="entry name" value="MFS_1"/>
    <property type="match status" value="1"/>
</dbReference>
<dbReference type="SUPFAM" id="SSF103473">
    <property type="entry name" value="MFS general substrate transporter"/>
    <property type="match status" value="1"/>
</dbReference>
<evidence type="ECO:0000313" key="8">
    <source>
        <dbReference type="Proteomes" id="UP000199365"/>
    </source>
</evidence>
<feature type="transmembrane region" description="Helical" evidence="5">
    <location>
        <begin position="225"/>
        <end position="245"/>
    </location>
</feature>
<dbReference type="NCBIfam" id="NF008586">
    <property type="entry name" value="PRK11551.1"/>
    <property type="match status" value="1"/>
</dbReference>
<feature type="transmembrane region" description="Helical" evidence="5">
    <location>
        <begin position="109"/>
        <end position="129"/>
    </location>
</feature>
<evidence type="ECO:0000259" key="6">
    <source>
        <dbReference type="PROSITE" id="PS50850"/>
    </source>
</evidence>
<gene>
    <name evidence="7" type="ORF">SAMN05445850_5758</name>
</gene>
<feature type="transmembrane region" description="Helical" evidence="5">
    <location>
        <begin position="141"/>
        <end position="167"/>
    </location>
</feature>
<feature type="transmembrane region" description="Helical" evidence="5">
    <location>
        <begin position="265"/>
        <end position="285"/>
    </location>
</feature>
<feature type="domain" description="Major facilitator superfamily (MFS) profile" evidence="6">
    <location>
        <begin position="18"/>
        <end position="406"/>
    </location>
</feature>
<feature type="transmembrane region" description="Helical" evidence="5">
    <location>
        <begin position="84"/>
        <end position="103"/>
    </location>
</feature>
<feature type="transmembrane region" description="Helical" evidence="5">
    <location>
        <begin position="317"/>
        <end position="338"/>
    </location>
</feature>
<name>A0A1H1JUP5_9BURK</name>